<protein>
    <recommendedName>
        <fullName evidence="3">Cupin</fullName>
    </recommendedName>
</protein>
<name>A0A918F7B6_AGRME</name>
<sequence length="160" mass="17532">MAGKYEHLFVRHMGDSSADLVNEGAVATGVPRPAHIGDAFALMRAEDVPESKIHMTYSWIGPTDEPSHWVNEHEHDYDEVLIWTGSDPENPHDLGGEILIDIEGETYSVTTSGALYIPAGLRHCPLDFKRVTRPIRFSALSLSGDGAYSSDEDVPRDASA</sequence>
<evidence type="ECO:0008006" key="3">
    <source>
        <dbReference type="Google" id="ProtNLM"/>
    </source>
</evidence>
<proteinExistence type="predicted"/>
<dbReference type="Proteomes" id="UP000610303">
    <property type="component" value="Unassembled WGS sequence"/>
</dbReference>
<organism evidence="1 2">
    <name type="scientific">Agromyces mediolanus</name>
    <name type="common">Corynebacterium mediolanum</name>
    <dbReference type="NCBI Taxonomy" id="41986"/>
    <lineage>
        <taxon>Bacteria</taxon>
        <taxon>Bacillati</taxon>
        <taxon>Actinomycetota</taxon>
        <taxon>Actinomycetes</taxon>
        <taxon>Micrococcales</taxon>
        <taxon>Microbacteriaceae</taxon>
        <taxon>Agromyces</taxon>
    </lineage>
</organism>
<dbReference type="AlphaFoldDB" id="A0A918F7B6"/>
<reference evidence="1" key="2">
    <citation type="submission" date="2020-09" db="EMBL/GenBank/DDBJ databases">
        <authorList>
            <person name="Sun Q."/>
            <person name="Ohkuma M."/>
        </authorList>
    </citation>
    <scope>NUCLEOTIDE SEQUENCE</scope>
    <source>
        <strain evidence="1">JCM 3346</strain>
    </source>
</reference>
<gene>
    <name evidence="1" type="ORF">GCM10010196_00770</name>
</gene>
<evidence type="ECO:0000313" key="1">
    <source>
        <dbReference type="EMBL" id="GGR12220.1"/>
    </source>
</evidence>
<reference evidence="1" key="1">
    <citation type="journal article" date="2014" name="Int. J. Syst. Evol. Microbiol.">
        <title>Complete genome sequence of Corynebacterium casei LMG S-19264T (=DSM 44701T), isolated from a smear-ripened cheese.</title>
        <authorList>
            <consortium name="US DOE Joint Genome Institute (JGI-PGF)"/>
            <person name="Walter F."/>
            <person name="Albersmeier A."/>
            <person name="Kalinowski J."/>
            <person name="Ruckert C."/>
        </authorList>
    </citation>
    <scope>NUCLEOTIDE SEQUENCE</scope>
    <source>
        <strain evidence="1">JCM 3346</strain>
    </source>
</reference>
<keyword evidence="2" id="KW-1185">Reference proteome</keyword>
<dbReference type="RefSeq" id="WP_189083345.1">
    <property type="nucleotide sequence ID" value="NZ_BMRJ01000001.1"/>
</dbReference>
<dbReference type="EMBL" id="BMRJ01000001">
    <property type="protein sequence ID" value="GGR12220.1"/>
    <property type="molecule type" value="Genomic_DNA"/>
</dbReference>
<evidence type="ECO:0000313" key="2">
    <source>
        <dbReference type="Proteomes" id="UP000610303"/>
    </source>
</evidence>
<accession>A0A918F7B6</accession>
<comment type="caution">
    <text evidence="1">The sequence shown here is derived from an EMBL/GenBank/DDBJ whole genome shotgun (WGS) entry which is preliminary data.</text>
</comment>